<proteinExistence type="predicted"/>
<dbReference type="PANTHER" id="PTHR31377:SF0">
    <property type="entry name" value="AGMATINE DEIMINASE-RELATED"/>
    <property type="match status" value="1"/>
</dbReference>
<protein>
    <submittedName>
        <fullName evidence="2">Agmatine deiminase family protein</fullName>
    </submittedName>
</protein>
<dbReference type="GO" id="GO:0047632">
    <property type="term" value="F:agmatine deiminase activity"/>
    <property type="evidence" value="ECO:0007669"/>
    <property type="project" value="TreeGrafter"/>
</dbReference>
<dbReference type="Pfam" id="PF04371">
    <property type="entry name" value="PAD_porph"/>
    <property type="match status" value="1"/>
</dbReference>
<evidence type="ECO:0000313" key="2">
    <source>
        <dbReference type="EMBL" id="QCZ92278.1"/>
    </source>
</evidence>
<reference evidence="2 3" key="1">
    <citation type="submission" date="2019-04" db="EMBL/GenBank/DDBJ databases">
        <title>Salinimonas iocasae sp. nov., a halophilic bacterium isolated from the outer tube casing of tubeworms in Okinawa Trough.</title>
        <authorList>
            <person name="Zhang H."/>
            <person name="Wang H."/>
            <person name="Li C."/>
        </authorList>
    </citation>
    <scope>NUCLEOTIDE SEQUENCE [LARGE SCALE GENOMIC DNA]</scope>
    <source>
        <strain evidence="2 3">KX18D6</strain>
    </source>
</reference>
<dbReference type="InterPro" id="IPR007466">
    <property type="entry name" value="Peptidyl-Arg-deiminase_porph"/>
</dbReference>
<evidence type="ECO:0000256" key="1">
    <source>
        <dbReference type="ARBA" id="ARBA00022801"/>
    </source>
</evidence>
<dbReference type="OrthoDB" id="9808013at2"/>
<gene>
    <name evidence="2" type="ORF">FBQ74_01755</name>
</gene>
<sequence length="352" mass="39064">MTGSTSLLPEWTDVDAILLAWPHENTDWAPWLDDVRRTYLSLIAAVNASGAGVILLCRLQDKQTITSLLGSDARVLLVCGEYNDTWMRDYAFLTVAADDANQPVEFSFNGWGEKFNAIKDNQVNQRYLAALCERPIATSSVVAEGGALEIDGQGHLLSTAQCLLNPRRNVDMTLEDYETVFKKVLGATKVTIFKNGHLEGDDTDGHIDTLVRFTPQQGLVIQAADNRPDDSHFAGLSALCRECSEELPEHNQFRLPLPAMYNEENDRLPASYANFLICNESVMVPIYGQPEDETALAVMADAFPQHQIVPVDCAPLIQQFGSLHCISMQIPRHTLNRRVLSQLQQGVSVYDV</sequence>
<dbReference type="Proteomes" id="UP000304912">
    <property type="component" value="Chromosome"/>
</dbReference>
<dbReference type="KEGG" id="salk:FBQ74_01755"/>
<dbReference type="EMBL" id="CP039852">
    <property type="protein sequence ID" value="QCZ92278.1"/>
    <property type="molecule type" value="Genomic_DNA"/>
</dbReference>
<keyword evidence="3" id="KW-1185">Reference proteome</keyword>
<dbReference type="AlphaFoldDB" id="A0A5B7Y9Y7"/>
<keyword evidence="1" id="KW-0378">Hydrolase</keyword>
<name>A0A5B7Y9Y7_9ALTE</name>
<dbReference type="PANTHER" id="PTHR31377">
    <property type="entry name" value="AGMATINE DEIMINASE-RELATED"/>
    <property type="match status" value="1"/>
</dbReference>
<dbReference type="SUPFAM" id="SSF55909">
    <property type="entry name" value="Pentein"/>
    <property type="match status" value="1"/>
</dbReference>
<dbReference type="GO" id="GO:0009446">
    <property type="term" value="P:putrescine biosynthetic process"/>
    <property type="evidence" value="ECO:0007669"/>
    <property type="project" value="InterPro"/>
</dbReference>
<dbReference type="RefSeq" id="WP_139755039.1">
    <property type="nucleotide sequence ID" value="NZ_CP039852.1"/>
</dbReference>
<dbReference type="Gene3D" id="3.75.10.10">
    <property type="entry name" value="L-arginine/glycine Amidinotransferase, Chain A"/>
    <property type="match status" value="1"/>
</dbReference>
<evidence type="ECO:0000313" key="3">
    <source>
        <dbReference type="Proteomes" id="UP000304912"/>
    </source>
</evidence>
<organism evidence="2 3">
    <name type="scientific">Salinimonas iocasae</name>
    <dbReference type="NCBI Taxonomy" id="2572577"/>
    <lineage>
        <taxon>Bacteria</taxon>
        <taxon>Pseudomonadati</taxon>
        <taxon>Pseudomonadota</taxon>
        <taxon>Gammaproteobacteria</taxon>
        <taxon>Alteromonadales</taxon>
        <taxon>Alteromonadaceae</taxon>
        <taxon>Alteromonas/Salinimonas group</taxon>
        <taxon>Salinimonas</taxon>
    </lineage>
</organism>
<accession>A0A5B7Y9Y7</accession>
<dbReference type="GO" id="GO:0004668">
    <property type="term" value="F:protein-arginine deiminase activity"/>
    <property type="evidence" value="ECO:0007669"/>
    <property type="project" value="InterPro"/>
</dbReference>